<dbReference type="InterPro" id="IPR003439">
    <property type="entry name" value="ABC_transporter-like_ATP-bd"/>
</dbReference>
<evidence type="ECO:0000313" key="13">
    <source>
        <dbReference type="Proteomes" id="UP001143400"/>
    </source>
</evidence>
<dbReference type="InterPro" id="IPR050086">
    <property type="entry name" value="MetN_ABC_transporter-like"/>
</dbReference>
<reference evidence="11 12" key="2">
    <citation type="submission" date="2021-01" db="EMBL/GenBank/DDBJ databases">
        <title>Genomic Encyclopedia of Type Strains, Phase IV (KMG-IV): sequencing the most valuable type-strain genomes for metagenomic binning, comparative biology and taxonomic classification.</title>
        <authorList>
            <person name="Goeker M."/>
        </authorList>
    </citation>
    <scope>NUCLEOTIDE SEQUENCE [LARGE SCALE GENOMIC DNA]</scope>
    <source>
        <strain evidence="11 12">DSM 6130</strain>
    </source>
</reference>
<evidence type="ECO:0000313" key="12">
    <source>
        <dbReference type="Proteomes" id="UP000758856"/>
    </source>
</evidence>
<dbReference type="EMBL" id="JAFBCY010000003">
    <property type="protein sequence ID" value="MBM7852405.1"/>
    <property type="molecule type" value="Genomic_DNA"/>
</dbReference>
<evidence type="ECO:0000256" key="7">
    <source>
        <dbReference type="ARBA" id="ARBA00023136"/>
    </source>
</evidence>
<protein>
    <submittedName>
        <fullName evidence="11">ABC-type histidine transport system ATPase subunit</fullName>
    </submittedName>
    <submittedName>
        <fullName evidence="10">Arginine ABC transporter ATP-binding protein</fullName>
    </submittedName>
</protein>
<evidence type="ECO:0000256" key="3">
    <source>
        <dbReference type="ARBA" id="ARBA00022448"/>
    </source>
</evidence>
<feature type="region of interest" description="Disordered" evidence="8">
    <location>
        <begin position="233"/>
        <end position="263"/>
    </location>
</feature>
<keyword evidence="3" id="KW-0813">Transport</keyword>
<feature type="domain" description="ABC transporter" evidence="9">
    <location>
        <begin position="7"/>
        <end position="252"/>
    </location>
</feature>
<dbReference type="RefSeq" id="WP_204950799.1">
    <property type="nucleotide sequence ID" value="NZ_BSFF01000003.1"/>
</dbReference>
<comment type="caution">
    <text evidence="10">The sequence shown here is derived from an EMBL/GenBank/DDBJ whole genome shotgun (WGS) entry which is preliminary data.</text>
</comment>
<dbReference type="SMART" id="SM00382">
    <property type="entry name" value="AAA"/>
    <property type="match status" value="1"/>
</dbReference>
<evidence type="ECO:0000313" key="11">
    <source>
        <dbReference type="EMBL" id="MBM7852405.1"/>
    </source>
</evidence>
<dbReference type="PROSITE" id="PS50893">
    <property type="entry name" value="ABC_TRANSPORTER_2"/>
    <property type="match status" value="1"/>
</dbReference>
<dbReference type="InterPro" id="IPR030679">
    <property type="entry name" value="ABC_ATPase_HisP-typ"/>
</dbReference>
<dbReference type="CDD" id="cd03262">
    <property type="entry name" value="ABC_HisP_GlnQ"/>
    <property type="match status" value="1"/>
</dbReference>
<keyword evidence="6 10" id="KW-0067">ATP-binding</keyword>
<keyword evidence="4" id="KW-1003">Cell membrane</keyword>
<dbReference type="GO" id="GO:0005524">
    <property type="term" value="F:ATP binding"/>
    <property type="evidence" value="ECO:0007669"/>
    <property type="project" value="UniProtKB-KW"/>
</dbReference>
<keyword evidence="7" id="KW-0472">Membrane</keyword>
<dbReference type="AlphaFoldDB" id="A0A9W6IVZ8"/>
<evidence type="ECO:0000256" key="1">
    <source>
        <dbReference type="ARBA" id="ARBA00004202"/>
    </source>
</evidence>
<dbReference type="GO" id="GO:0005886">
    <property type="term" value="C:plasma membrane"/>
    <property type="evidence" value="ECO:0007669"/>
    <property type="project" value="UniProtKB-SubCell"/>
</dbReference>
<dbReference type="InterPro" id="IPR003593">
    <property type="entry name" value="AAA+_ATPase"/>
</dbReference>
<name>A0A9W6IVZ8_9HYPH</name>
<evidence type="ECO:0000256" key="2">
    <source>
        <dbReference type="ARBA" id="ARBA00005417"/>
    </source>
</evidence>
<gene>
    <name evidence="10" type="ORF">GCM10008170_26330</name>
    <name evidence="11" type="ORF">JOD31_002647</name>
</gene>
<dbReference type="Proteomes" id="UP001143400">
    <property type="component" value="Unassembled WGS sequence"/>
</dbReference>
<dbReference type="GO" id="GO:0015424">
    <property type="term" value="F:ABC-type amino acid transporter activity"/>
    <property type="evidence" value="ECO:0007669"/>
    <property type="project" value="InterPro"/>
</dbReference>
<dbReference type="Gene3D" id="3.40.50.300">
    <property type="entry name" value="P-loop containing nucleotide triphosphate hydrolases"/>
    <property type="match status" value="1"/>
</dbReference>
<keyword evidence="5" id="KW-0547">Nucleotide-binding</keyword>
<accession>A0A9W6IVZ8</accession>
<dbReference type="Proteomes" id="UP000758856">
    <property type="component" value="Unassembled WGS sequence"/>
</dbReference>
<dbReference type="PROSITE" id="PS00211">
    <property type="entry name" value="ABC_TRANSPORTER_1"/>
    <property type="match status" value="1"/>
</dbReference>
<dbReference type="PIRSF" id="PIRSF039085">
    <property type="entry name" value="ABC_ATPase_HisP"/>
    <property type="match status" value="1"/>
</dbReference>
<sequence>MTDTPLLAVEDLRKSFGSLEVLKGASFTVRPSEVIGLLGRSGSGKSTLLRCLNMLETPTGGRVLLDGEEIGFKTDPSGRRRALSGAEVARQRARMSMVFQQFNLWPHRTALGNVIEGPIQVLGVPPEQARTEGLALLDRVGLLAKADVHPIRLSGGQQQRVAIARALAMRPKIMLFDEPTSALDPELVAEVLQVMLDLAKTGTTMVVVTHEMAFARDACDTVMLLESGEIIERGPPDQVMSRPSDERARQFFGGRRPNAGAAA</sequence>
<evidence type="ECO:0000256" key="8">
    <source>
        <dbReference type="SAM" id="MobiDB-lite"/>
    </source>
</evidence>
<evidence type="ECO:0000313" key="10">
    <source>
        <dbReference type="EMBL" id="GLK56614.1"/>
    </source>
</evidence>
<dbReference type="InterPro" id="IPR027417">
    <property type="entry name" value="P-loop_NTPase"/>
</dbReference>
<organism evidence="10 13">
    <name type="scientific">Methylopila capsulata</name>
    <dbReference type="NCBI Taxonomy" id="61654"/>
    <lineage>
        <taxon>Bacteria</taxon>
        <taxon>Pseudomonadati</taxon>
        <taxon>Pseudomonadota</taxon>
        <taxon>Alphaproteobacteria</taxon>
        <taxon>Hyphomicrobiales</taxon>
        <taxon>Methylopilaceae</taxon>
        <taxon>Methylopila</taxon>
    </lineage>
</organism>
<dbReference type="SUPFAM" id="SSF52540">
    <property type="entry name" value="P-loop containing nucleoside triphosphate hydrolases"/>
    <property type="match status" value="1"/>
</dbReference>
<keyword evidence="12" id="KW-1185">Reference proteome</keyword>
<reference evidence="10" key="1">
    <citation type="journal article" date="2014" name="Int. J. Syst. Evol. Microbiol.">
        <title>Complete genome sequence of Corynebacterium casei LMG S-19264T (=DSM 44701T), isolated from a smear-ripened cheese.</title>
        <authorList>
            <consortium name="US DOE Joint Genome Institute (JGI-PGF)"/>
            <person name="Walter F."/>
            <person name="Albersmeier A."/>
            <person name="Kalinowski J."/>
            <person name="Ruckert C."/>
        </authorList>
    </citation>
    <scope>NUCLEOTIDE SEQUENCE</scope>
    <source>
        <strain evidence="10">VKM B-1606</strain>
    </source>
</reference>
<dbReference type="InterPro" id="IPR017871">
    <property type="entry name" value="ABC_transporter-like_CS"/>
</dbReference>
<dbReference type="PANTHER" id="PTHR43166">
    <property type="entry name" value="AMINO ACID IMPORT ATP-BINDING PROTEIN"/>
    <property type="match status" value="1"/>
</dbReference>
<comment type="similarity">
    <text evidence="2">Belongs to the ABC transporter superfamily.</text>
</comment>
<evidence type="ECO:0000256" key="4">
    <source>
        <dbReference type="ARBA" id="ARBA00022475"/>
    </source>
</evidence>
<reference evidence="10" key="3">
    <citation type="submission" date="2023-01" db="EMBL/GenBank/DDBJ databases">
        <authorList>
            <person name="Sun Q."/>
            <person name="Evtushenko L."/>
        </authorList>
    </citation>
    <scope>NUCLEOTIDE SEQUENCE</scope>
    <source>
        <strain evidence="10">VKM B-1606</strain>
    </source>
</reference>
<dbReference type="PANTHER" id="PTHR43166:SF35">
    <property type="entry name" value="L-CYSTINE IMPORT ATP-BINDING PROTEIN TCYN"/>
    <property type="match status" value="1"/>
</dbReference>
<proteinExistence type="inferred from homology"/>
<evidence type="ECO:0000256" key="5">
    <source>
        <dbReference type="ARBA" id="ARBA00022741"/>
    </source>
</evidence>
<dbReference type="GO" id="GO:0016887">
    <property type="term" value="F:ATP hydrolysis activity"/>
    <property type="evidence" value="ECO:0007669"/>
    <property type="project" value="InterPro"/>
</dbReference>
<comment type="subcellular location">
    <subcellularLocation>
        <location evidence="1">Cell membrane</location>
        <topology evidence="1">Peripheral membrane protein</topology>
    </subcellularLocation>
</comment>
<dbReference type="Pfam" id="PF00005">
    <property type="entry name" value="ABC_tran"/>
    <property type="match status" value="1"/>
</dbReference>
<evidence type="ECO:0000256" key="6">
    <source>
        <dbReference type="ARBA" id="ARBA00022840"/>
    </source>
</evidence>
<dbReference type="EMBL" id="BSFF01000003">
    <property type="protein sequence ID" value="GLK56614.1"/>
    <property type="molecule type" value="Genomic_DNA"/>
</dbReference>
<evidence type="ECO:0000259" key="9">
    <source>
        <dbReference type="PROSITE" id="PS50893"/>
    </source>
</evidence>